<organism evidence="2 3">
    <name type="scientific">Gigaspora rosea</name>
    <dbReference type="NCBI Taxonomy" id="44941"/>
    <lineage>
        <taxon>Eukaryota</taxon>
        <taxon>Fungi</taxon>
        <taxon>Fungi incertae sedis</taxon>
        <taxon>Mucoromycota</taxon>
        <taxon>Glomeromycotina</taxon>
        <taxon>Glomeromycetes</taxon>
        <taxon>Diversisporales</taxon>
        <taxon>Gigasporaceae</taxon>
        <taxon>Gigaspora</taxon>
    </lineage>
</organism>
<evidence type="ECO:0000313" key="3">
    <source>
        <dbReference type="Proteomes" id="UP000266673"/>
    </source>
</evidence>
<reference evidence="2 3" key="1">
    <citation type="submission" date="2018-06" db="EMBL/GenBank/DDBJ databases">
        <title>Comparative genomics reveals the genomic features of Rhizophagus irregularis, R. cerebriforme, R. diaphanum and Gigaspora rosea, and their symbiotic lifestyle signature.</title>
        <authorList>
            <person name="Morin E."/>
            <person name="San Clemente H."/>
            <person name="Chen E.C.H."/>
            <person name="De La Providencia I."/>
            <person name="Hainaut M."/>
            <person name="Kuo A."/>
            <person name="Kohler A."/>
            <person name="Murat C."/>
            <person name="Tang N."/>
            <person name="Roy S."/>
            <person name="Loubradou J."/>
            <person name="Henrissat B."/>
            <person name="Grigoriev I.V."/>
            <person name="Corradi N."/>
            <person name="Roux C."/>
            <person name="Martin F.M."/>
        </authorList>
    </citation>
    <scope>NUCLEOTIDE SEQUENCE [LARGE SCALE GENOMIC DNA]</scope>
    <source>
        <strain evidence="2 3">DAOM 194757</strain>
    </source>
</reference>
<evidence type="ECO:0008006" key="4">
    <source>
        <dbReference type="Google" id="ProtNLM"/>
    </source>
</evidence>
<dbReference type="OrthoDB" id="2374264at2759"/>
<protein>
    <recommendedName>
        <fullName evidence="4">BED-type domain-containing protein</fullName>
    </recommendedName>
</protein>
<accession>A0A397VQS3</accession>
<keyword evidence="3" id="KW-1185">Reference proteome</keyword>
<dbReference type="AlphaFoldDB" id="A0A397VQS3"/>
<dbReference type="EMBL" id="QKWP01000230">
    <property type="protein sequence ID" value="RIB24111.1"/>
    <property type="molecule type" value="Genomic_DNA"/>
</dbReference>
<feature type="region of interest" description="Disordered" evidence="1">
    <location>
        <begin position="195"/>
        <end position="218"/>
    </location>
</feature>
<dbReference type="Proteomes" id="UP000266673">
    <property type="component" value="Unassembled WGS sequence"/>
</dbReference>
<comment type="caution">
    <text evidence="2">The sequence shown here is derived from an EMBL/GenBank/DDBJ whole genome shotgun (WGS) entry which is preliminary data.</text>
</comment>
<gene>
    <name evidence="2" type="ORF">C2G38_2032158</name>
</gene>
<proteinExistence type="predicted"/>
<name>A0A397VQS3_9GLOM</name>
<evidence type="ECO:0000256" key="1">
    <source>
        <dbReference type="SAM" id="MobiDB-lite"/>
    </source>
</evidence>
<sequence>MGKDGKPHPIFNKFNVEGRKTICSICKKEYDSPLSISTAKNHFRSKHLNVWNEIKSDGKGGKCYSRHKVYEYFSVNNSGEHQCNLCTHKYKEPHCIELKYHFSRHHKEIWDSIKSKKKELGDRFVQDRFVQERGDRFIQERGDEFVQERGDEFVQERGDEFVQERVDEFIQERGDIFIQENSDEAMAERSQTGFMTNDEIPDHDTINVSSDSSNNEDNDVEMVENIKKNSLIEYIDMENENTEVRVRKDEVIIKGKARVKFTVD</sequence>
<evidence type="ECO:0000313" key="2">
    <source>
        <dbReference type="EMBL" id="RIB24111.1"/>
    </source>
</evidence>